<name>W2S335_CYPE1</name>
<dbReference type="InterPro" id="IPR050411">
    <property type="entry name" value="AlphaKG_dependent_hydroxylases"/>
</dbReference>
<gene>
    <name evidence="3" type="ORF">HMPREF1541_01593</name>
</gene>
<evidence type="ECO:0000256" key="1">
    <source>
        <dbReference type="ARBA" id="ARBA00023002"/>
    </source>
</evidence>
<dbReference type="PANTHER" id="PTHR10696">
    <property type="entry name" value="GAMMA-BUTYROBETAINE HYDROXYLASE-RELATED"/>
    <property type="match status" value="1"/>
</dbReference>
<dbReference type="OrthoDB" id="4150551at2759"/>
<dbReference type="Gene3D" id="3.60.130.10">
    <property type="entry name" value="Clavaminate synthase-like"/>
    <property type="match status" value="1"/>
</dbReference>
<keyword evidence="1" id="KW-0560">Oxidoreductase</keyword>
<dbReference type="EMBL" id="KB822718">
    <property type="protein sequence ID" value="ETN42438.1"/>
    <property type="molecule type" value="Genomic_DNA"/>
</dbReference>
<reference evidence="3 4" key="1">
    <citation type="submission" date="2013-03" db="EMBL/GenBank/DDBJ databases">
        <title>The Genome Sequence of Phialophora europaea CBS 101466.</title>
        <authorList>
            <consortium name="The Broad Institute Genomics Platform"/>
            <person name="Cuomo C."/>
            <person name="de Hoog S."/>
            <person name="Gorbushina A."/>
            <person name="Walker B."/>
            <person name="Young S.K."/>
            <person name="Zeng Q."/>
            <person name="Gargeya S."/>
            <person name="Fitzgerald M."/>
            <person name="Haas B."/>
            <person name="Abouelleil A."/>
            <person name="Allen A.W."/>
            <person name="Alvarado L."/>
            <person name="Arachchi H.M."/>
            <person name="Berlin A.M."/>
            <person name="Chapman S.B."/>
            <person name="Gainer-Dewar J."/>
            <person name="Goldberg J."/>
            <person name="Griggs A."/>
            <person name="Gujja S."/>
            <person name="Hansen M."/>
            <person name="Howarth C."/>
            <person name="Imamovic A."/>
            <person name="Ireland A."/>
            <person name="Larimer J."/>
            <person name="McCowan C."/>
            <person name="Murphy C."/>
            <person name="Pearson M."/>
            <person name="Poon T.W."/>
            <person name="Priest M."/>
            <person name="Roberts A."/>
            <person name="Saif S."/>
            <person name="Shea T."/>
            <person name="Sisk P."/>
            <person name="Sykes S."/>
            <person name="Wortman J."/>
            <person name="Nusbaum C."/>
            <person name="Birren B."/>
        </authorList>
    </citation>
    <scope>NUCLEOTIDE SEQUENCE [LARGE SCALE GENOMIC DNA]</scope>
    <source>
        <strain evidence="3 4">CBS 101466</strain>
    </source>
</reference>
<dbReference type="STRING" id="1220924.W2S335"/>
<dbReference type="GeneID" id="19968932"/>
<dbReference type="PANTHER" id="PTHR10696:SF21">
    <property type="entry name" value="TAUD_TFDA-LIKE DOMAIN-CONTAINING PROTEIN"/>
    <property type="match status" value="1"/>
</dbReference>
<dbReference type="GO" id="GO:0016491">
    <property type="term" value="F:oxidoreductase activity"/>
    <property type="evidence" value="ECO:0007669"/>
    <property type="project" value="UniProtKB-KW"/>
</dbReference>
<dbReference type="Pfam" id="PF02668">
    <property type="entry name" value="TauD"/>
    <property type="match status" value="1"/>
</dbReference>
<dbReference type="Proteomes" id="UP000030752">
    <property type="component" value="Unassembled WGS sequence"/>
</dbReference>
<dbReference type="AlphaFoldDB" id="W2S335"/>
<accession>W2S335</accession>
<feature type="domain" description="TauD/TfdA-like" evidence="2">
    <location>
        <begin position="58"/>
        <end position="347"/>
    </location>
</feature>
<dbReference type="SUPFAM" id="SSF51197">
    <property type="entry name" value="Clavaminate synthase-like"/>
    <property type="match status" value="1"/>
</dbReference>
<dbReference type="InterPro" id="IPR003819">
    <property type="entry name" value="TauD/TfdA-like"/>
</dbReference>
<organism evidence="3 4">
    <name type="scientific">Cyphellophora europaea (strain CBS 101466)</name>
    <name type="common">Phialophora europaea</name>
    <dbReference type="NCBI Taxonomy" id="1220924"/>
    <lineage>
        <taxon>Eukaryota</taxon>
        <taxon>Fungi</taxon>
        <taxon>Dikarya</taxon>
        <taxon>Ascomycota</taxon>
        <taxon>Pezizomycotina</taxon>
        <taxon>Eurotiomycetes</taxon>
        <taxon>Chaetothyriomycetidae</taxon>
        <taxon>Chaetothyriales</taxon>
        <taxon>Cyphellophoraceae</taxon>
        <taxon>Cyphellophora</taxon>
    </lineage>
</organism>
<evidence type="ECO:0000313" key="4">
    <source>
        <dbReference type="Proteomes" id="UP000030752"/>
    </source>
</evidence>
<dbReference type="eggNOG" id="ENOG502QRUR">
    <property type="taxonomic scope" value="Eukaryota"/>
</dbReference>
<evidence type="ECO:0000313" key="3">
    <source>
        <dbReference type="EMBL" id="ETN42438.1"/>
    </source>
</evidence>
<evidence type="ECO:0000259" key="2">
    <source>
        <dbReference type="Pfam" id="PF02668"/>
    </source>
</evidence>
<sequence>MSPPYGPFEAFPVPHAQSTSTFGYPSPQPFPLALRATSPVTIPHAITAITAMSTSGQLSTLLNLHGGALLLRGIPIRTPAEYSEVAHAFGFAAHEEVGRPPVRTVLAKNVKTANEGPPELPIWPHNEYGWSTIHPSWLTFCALDVPEKGGETPIISSVGLARVLEERAPDFVKKLREKGVRYLYRYGRQETVSTVGATVLAAYGKEVKEGDDEETLRRKVEREVRRHSDRFEWHEDGSLSVTHVVPIIRVHRDTGLTTWFGNLTSAWGRSRHHGATRPPFLGDDGGYHPLPEYGDGEPIEVEYLDQALSIAESLQVDVQWQPGDIVLIDNTAVMHSRKPWTGKRTVLAALWDEEGRIQDHPEGIEILKSSPREPIPA</sequence>
<proteinExistence type="predicted"/>
<protein>
    <recommendedName>
        <fullName evidence="2">TauD/TfdA-like domain-containing protein</fullName>
    </recommendedName>
</protein>
<dbReference type="HOGENOM" id="CLU_044153_2_0_1"/>
<dbReference type="InterPro" id="IPR042098">
    <property type="entry name" value="TauD-like_sf"/>
</dbReference>
<dbReference type="InParanoid" id="W2S335"/>
<dbReference type="RefSeq" id="XP_008714174.1">
    <property type="nucleotide sequence ID" value="XM_008715952.1"/>
</dbReference>
<keyword evidence="4" id="KW-1185">Reference proteome</keyword>
<dbReference type="VEuPathDB" id="FungiDB:HMPREF1541_01593"/>